<reference evidence="4" key="1">
    <citation type="submission" date="2017-01" db="EMBL/GenBank/DDBJ databases">
        <authorList>
            <person name="Varghese N."/>
            <person name="Submissions S."/>
        </authorList>
    </citation>
    <scope>NUCLEOTIDE SEQUENCE [LARGE SCALE GENOMIC DNA]</scope>
    <source>
        <strain evidence="4">CGMCC 1.7737</strain>
    </source>
</reference>
<dbReference type="Proteomes" id="UP000186914">
    <property type="component" value="Unassembled WGS sequence"/>
</dbReference>
<dbReference type="EMBL" id="FTNO01000001">
    <property type="protein sequence ID" value="SIQ69289.1"/>
    <property type="molecule type" value="Genomic_DNA"/>
</dbReference>
<dbReference type="Pfam" id="PF00581">
    <property type="entry name" value="Rhodanese"/>
    <property type="match status" value="1"/>
</dbReference>
<keyword evidence="4" id="KW-1185">Reference proteome</keyword>
<evidence type="ECO:0000259" key="2">
    <source>
        <dbReference type="PROSITE" id="PS50206"/>
    </source>
</evidence>
<evidence type="ECO:0000313" key="3">
    <source>
        <dbReference type="EMBL" id="SIQ69289.1"/>
    </source>
</evidence>
<dbReference type="SUPFAM" id="SSF52821">
    <property type="entry name" value="Rhodanese/Cell cycle control phosphatase"/>
    <property type="match status" value="1"/>
</dbReference>
<dbReference type="PANTHER" id="PTHR43031:SF16">
    <property type="entry name" value="OXIDOREDUCTASE"/>
    <property type="match status" value="1"/>
</dbReference>
<keyword evidence="3" id="KW-0808">Transferase</keyword>
<organism evidence="3 4">
    <name type="scientific">Haladaptatus litoreus</name>
    <dbReference type="NCBI Taxonomy" id="553468"/>
    <lineage>
        <taxon>Archaea</taxon>
        <taxon>Methanobacteriati</taxon>
        <taxon>Methanobacteriota</taxon>
        <taxon>Stenosarchaea group</taxon>
        <taxon>Halobacteria</taxon>
        <taxon>Halobacteriales</taxon>
        <taxon>Haladaptataceae</taxon>
        <taxon>Haladaptatus</taxon>
    </lineage>
</organism>
<dbReference type="SMART" id="SM00450">
    <property type="entry name" value="RHOD"/>
    <property type="match status" value="1"/>
</dbReference>
<gene>
    <name evidence="3" type="ORF">SAMN05421858_0102</name>
</gene>
<dbReference type="InterPro" id="IPR036873">
    <property type="entry name" value="Rhodanese-like_dom_sf"/>
</dbReference>
<dbReference type="PANTHER" id="PTHR43031">
    <property type="entry name" value="FAD-DEPENDENT OXIDOREDUCTASE"/>
    <property type="match status" value="1"/>
</dbReference>
<evidence type="ECO:0000256" key="1">
    <source>
        <dbReference type="SAM" id="MobiDB-lite"/>
    </source>
</evidence>
<evidence type="ECO:0000313" key="4">
    <source>
        <dbReference type="Proteomes" id="UP000186914"/>
    </source>
</evidence>
<name>A0A1N6UUM3_9EURY</name>
<feature type="domain" description="Rhodanese" evidence="2">
    <location>
        <begin position="16"/>
        <end position="108"/>
    </location>
</feature>
<feature type="compositionally biased region" description="Acidic residues" evidence="1">
    <location>
        <begin position="105"/>
        <end position="115"/>
    </location>
</feature>
<feature type="region of interest" description="Disordered" evidence="1">
    <location>
        <begin position="91"/>
        <end position="115"/>
    </location>
</feature>
<dbReference type="InterPro" id="IPR050229">
    <property type="entry name" value="GlpE_sulfurtransferase"/>
</dbReference>
<protein>
    <submittedName>
        <fullName evidence="3">Rhodanese-related sulfurtransferase</fullName>
    </submittedName>
</protein>
<dbReference type="OrthoDB" id="135517at2157"/>
<dbReference type="RefSeq" id="WP_076427040.1">
    <property type="nucleotide sequence ID" value="NZ_FTNO01000001.1"/>
</dbReference>
<dbReference type="GO" id="GO:0016740">
    <property type="term" value="F:transferase activity"/>
    <property type="evidence" value="ECO:0007669"/>
    <property type="project" value="UniProtKB-KW"/>
</dbReference>
<dbReference type="CDD" id="cd00158">
    <property type="entry name" value="RHOD"/>
    <property type="match status" value="1"/>
</dbReference>
<dbReference type="AlphaFoldDB" id="A0A1N6UUM3"/>
<proteinExistence type="predicted"/>
<accession>A0A1N6UUM3</accession>
<dbReference type="InterPro" id="IPR001763">
    <property type="entry name" value="Rhodanese-like_dom"/>
</dbReference>
<sequence length="115" mass="12575">MDAEISTDDVHELVESDEDVRIVDIRPESQFDGGHIPGSENIPFHALPQRVSELEDAERVVTVCPLGKSSVQAARLIDSYEGIPENTRVESMAGGLNDWEHDLESAEGAESDAPF</sequence>
<dbReference type="PROSITE" id="PS50206">
    <property type="entry name" value="RHODANESE_3"/>
    <property type="match status" value="1"/>
</dbReference>
<dbReference type="Gene3D" id="3.40.250.10">
    <property type="entry name" value="Rhodanese-like domain"/>
    <property type="match status" value="1"/>
</dbReference>